<accession>A0A2N9HN57</accession>
<dbReference type="InterPro" id="IPR050232">
    <property type="entry name" value="FBL13/AtMIF1-like"/>
</dbReference>
<dbReference type="InterPro" id="IPR055411">
    <property type="entry name" value="LRR_FXL15/At3g58940/PEG3-like"/>
</dbReference>
<sequence>MASSAKSTSKRQKPSNTEEASVVDRISNLRNSLLSHILSFLTIKEAVATSILSSRWKPLWTLVPNLNLDDDEFQRIPISSDEQSRNRYRFKFEHIVPRIWALRNANPLQKFRLRWHFGCDPIHVDTWVRAAIAQGLEELDLDLCPDQPFYMPCTLFSYGKTLVVLKLSGDEIVLNSPSSSLGFPSLKILHLHSVTYSNHDSFSRLLSCCPVLQDFSLKIDNDDEQECNFEIIVPTLEKLHLNMQEAVYKLVINTPALEYLSFIGILNEELLLENLPNLVKAVLDVDPDYEDDEYGNMEWNFISALNGVKSLYLYGDTTLCLCRSSEFDLPMFHNLTFLNFCVHSCMWHVLPLFLERVPNLEVLILDKDVPKCVSSHLTAFHFKGFRGFEGFKDELEIVEQILNLQLVKLNLTNERLLFTGMITTGDSEMFVSEGTWAVGANIAAVEVTE</sequence>
<dbReference type="InterPro" id="IPR006566">
    <property type="entry name" value="FBD"/>
</dbReference>
<dbReference type="AlphaFoldDB" id="A0A2N9HN57"/>
<proteinExistence type="predicted"/>
<gene>
    <name evidence="4" type="ORF">FSB_LOCUS41287</name>
</gene>
<dbReference type="SUPFAM" id="SSF81383">
    <property type="entry name" value="F-box domain"/>
    <property type="match status" value="1"/>
</dbReference>
<feature type="domain" description="FBD" evidence="2">
    <location>
        <begin position="368"/>
        <end position="398"/>
    </location>
</feature>
<feature type="domain" description="F-box/LRR-repeat protein 15/At3g58940/PEG3-like LRR" evidence="3">
    <location>
        <begin position="124"/>
        <end position="263"/>
    </location>
</feature>
<protein>
    <submittedName>
        <fullName evidence="4">Uncharacterized protein</fullName>
    </submittedName>
</protein>
<dbReference type="CDD" id="cd22160">
    <property type="entry name" value="F-box_AtFBL13-like"/>
    <property type="match status" value="1"/>
</dbReference>
<dbReference type="PANTHER" id="PTHR31900">
    <property type="entry name" value="F-BOX/RNI SUPERFAMILY PROTEIN-RELATED"/>
    <property type="match status" value="1"/>
</dbReference>
<organism evidence="4">
    <name type="scientific">Fagus sylvatica</name>
    <name type="common">Beechnut</name>
    <dbReference type="NCBI Taxonomy" id="28930"/>
    <lineage>
        <taxon>Eukaryota</taxon>
        <taxon>Viridiplantae</taxon>
        <taxon>Streptophyta</taxon>
        <taxon>Embryophyta</taxon>
        <taxon>Tracheophyta</taxon>
        <taxon>Spermatophyta</taxon>
        <taxon>Magnoliopsida</taxon>
        <taxon>eudicotyledons</taxon>
        <taxon>Gunneridae</taxon>
        <taxon>Pentapetalae</taxon>
        <taxon>rosids</taxon>
        <taxon>fabids</taxon>
        <taxon>Fagales</taxon>
        <taxon>Fagaceae</taxon>
        <taxon>Fagus</taxon>
    </lineage>
</organism>
<evidence type="ECO:0000256" key="1">
    <source>
        <dbReference type="SAM" id="MobiDB-lite"/>
    </source>
</evidence>
<name>A0A2N9HN57_FAGSY</name>
<dbReference type="EMBL" id="OIVN01003764">
    <property type="protein sequence ID" value="SPD13405.1"/>
    <property type="molecule type" value="Genomic_DNA"/>
</dbReference>
<dbReference type="Pfam" id="PF08387">
    <property type="entry name" value="FBD"/>
    <property type="match status" value="1"/>
</dbReference>
<dbReference type="Pfam" id="PF24758">
    <property type="entry name" value="LRR_At5g56370"/>
    <property type="match status" value="1"/>
</dbReference>
<reference evidence="4" key="1">
    <citation type="submission" date="2018-02" db="EMBL/GenBank/DDBJ databases">
        <authorList>
            <person name="Cohen D.B."/>
            <person name="Kent A.D."/>
        </authorList>
    </citation>
    <scope>NUCLEOTIDE SEQUENCE</scope>
</reference>
<dbReference type="InterPro" id="IPR032675">
    <property type="entry name" value="LRR_dom_sf"/>
</dbReference>
<dbReference type="SUPFAM" id="SSF52047">
    <property type="entry name" value="RNI-like"/>
    <property type="match status" value="1"/>
</dbReference>
<dbReference type="InterPro" id="IPR036047">
    <property type="entry name" value="F-box-like_dom_sf"/>
</dbReference>
<evidence type="ECO:0000259" key="2">
    <source>
        <dbReference type="Pfam" id="PF08387"/>
    </source>
</evidence>
<evidence type="ECO:0000259" key="3">
    <source>
        <dbReference type="Pfam" id="PF24758"/>
    </source>
</evidence>
<dbReference type="PANTHER" id="PTHR31900:SF34">
    <property type="entry name" value="EMB|CAB62440.1-RELATED"/>
    <property type="match status" value="1"/>
</dbReference>
<dbReference type="InterPro" id="IPR053781">
    <property type="entry name" value="F-box_AtFBL13-like"/>
</dbReference>
<evidence type="ECO:0000313" key="4">
    <source>
        <dbReference type="EMBL" id="SPD13405.1"/>
    </source>
</evidence>
<dbReference type="Gene3D" id="3.80.10.10">
    <property type="entry name" value="Ribonuclease Inhibitor"/>
    <property type="match status" value="1"/>
</dbReference>
<feature type="region of interest" description="Disordered" evidence="1">
    <location>
        <begin position="1"/>
        <end position="20"/>
    </location>
</feature>